<evidence type="ECO:0000313" key="3">
    <source>
        <dbReference type="Proteomes" id="UP000003672"/>
    </source>
</evidence>
<organism evidence="2 3">
    <name type="scientific">Lactobacillus paragasseri JV-V03</name>
    <dbReference type="NCBI Taxonomy" id="525326"/>
    <lineage>
        <taxon>Bacteria</taxon>
        <taxon>Bacillati</taxon>
        <taxon>Bacillota</taxon>
        <taxon>Bacilli</taxon>
        <taxon>Lactobacillales</taxon>
        <taxon>Lactobacillaceae</taxon>
        <taxon>Lactobacillus</taxon>
    </lineage>
</organism>
<dbReference type="EMBL" id="ACGO02000001">
    <property type="protein sequence ID" value="EFJ70327.1"/>
    <property type="molecule type" value="Genomic_DNA"/>
</dbReference>
<dbReference type="Proteomes" id="UP000003672">
    <property type="component" value="Unassembled WGS sequence"/>
</dbReference>
<evidence type="ECO:0000256" key="1">
    <source>
        <dbReference type="SAM" id="Coils"/>
    </source>
</evidence>
<proteinExistence type="predicted"/>
<dbReference type="InterPro" id="IPR006901">
    <property type="entry name" value="TrmK"/>
</dbReference>
<sequence>MMTSLVVIVKLLQGLFLIKYFQVSFKLSMLKFLIRGESVLEERLTQIGKMVDPESRLADIGTDHAYLPIALVKEGKIDFAIASDVAAGPLNNAKQDIEQAGLENKIETRLGSGLETLKAEDRIDTVVIAGMGGKLMTNLLETAYQEGKKYPTLILEANIGESLVRKWLMDHQYEIVAEQIIEVAGHIYEIIKAEIKTNKHDLSEQELTFGPFLLKEKNPVFIKKWTNQLRYYQNLKANLNKAKNKDEDKINKINDLIEMIEEVLK</sequence>
<keyword evidence="1" id="KW-0175">Coiled coil</keyword>
<dbReference type="GO" id="GO:0160105">
    <property type="term" value="F:tRNA (adenine(22)-N1)-methyltransferase activity"/>
    <property type="evidence" value="ECO:0007669"/>
    <property type="project" value="InterPro"/>
</dbReference>
<dbReference type="Gene3D" id="1.10.287.1890">
    <property type="match status" value="1"/>
</dbReference>
<protein>
    <recommendedName>
        <fullName evidence="4">SAM-dependent methyltransferase</fullName>
    </recommendedName>
</protein>
<dbReference type="Pfam" id="PF04816">
    <property type="entry name" value="TrmK"/>
    <property type="match status" value="1"/>
</dbReference>
<gene>
    <name evidence="2" type="ORF">HMPREF0514_10771</name>
</gene>
<reference evidence="2 3" key="1">
    <citation type="submission" date="2010-06" db="EMBL/GenBank/DDBJ databases">
        <authorList>
            <person name="Muzny D."/>
            <person name="Qin X."/>
            <person name="Buhay C."/>
            <person name="Dugan-Rocha S."/>
            <person name="Ding Y."/>
            <person name="Chen G."/>
            <person name="Hawes A."/>
            <person name="Holder M."/>
            <person name="Jhangiani S."/>
            <person name="Johnson A."/>
            <person name="Khan Z."/>
            <person name="Li Z."/>
            <person name="Liu W."/>
            <person name="Liu X."/>
            <person name="Perez L."/>
            <person name="Shen H."/>
            <person name="Wang Q."/>
            <person name="Watt J."/>
            <person name="Xi L."/>
            <person name="Xin Y."/>
            <person name="Zhou J."/>
            <person name="Deng J."/>
            <person name="Jiang H."/>
            <person name="Liu Y."/>
            <person name="Qu J."/>
            <person name="Song X.-Z."/>
            <person name="Zhang L."/>
            <person name="Villasana D."/>
            <person name="Johnson A."/>
            <person name="Liu J."/>
            <person name="Liyanage D."/>
            <person name="Lorensuhewa L."/>
            <person name="Robinson T."/>
            <person name="Song A."/>
            <person name="Song B.-B."/>
            <person name="Dinh H."/>
            <person name="Thornton R."/>
            <person name="Coyle M."/>
            <person name="Francisco L."/>
            <person name="Jackson L."/>
            <person name="Javaid M."/>
            <person name="Korchina V."/>
            <person name="Kovar C."/>
            <person name="Mata R."/>
            <person name="Mathew T."/>
            <person name="Ngo R."/>
            <person name="Nguyen L."/>
            <person name="Nguyen N."/>
            <person name="Okwuonu G."/>
            <person name="Ongeri F."/>
            <person name="Pham C."/>
            <person name="Simmons D."/>
            <person name="Wilczek-Boney K."/>
            <person name="Hale W."/>
            <person name="Jakkamsetti A."/>
            <person name="Pham P."/>
            <person name="Ruth R."/>
            <person name="San Lucas F."/>
            <person name="Warren J."/>
            <person name="Zhang J."/>
            <person name="Zhao Z."/>
            <person name="Zhou C."/>
            <person name="Zhu D."/>
            <person name="Lee S."/>
            <person name="Bess C."/>
            <person name="Blankenburg K."/>
            <person name="Forbes L."/>
            <person name="Fu Q."/>
            <person name="Gubbala S."/>
            <person name="Hirani K."/>
            <person name="Jayaseelan J.C."/>
            <person name="Lara F."/>
            <person name="Munidasa M."/>
            <person name="Palculict T."/>
            <person name="Patil S."/>
            <person name="Pu L.-L."/>
            <person name="Saada N."/>
            <person name="Tang L."/>
            <person name="Weissenberger G."/>
            <person name="Zhu Y."/>
            <person name="Hemphill L."/>
            <person name="Shang Y."/>
            <person name="Youmans B."/>
            <person name="Ayvaz T."/>
            <person name="Ross M."/>
            <person name="Santibanez J."/>
            <person name="Aqrawi P."/>
            <person name="Gross S."/>
            <person name="Joshi V."/>
            <person name="Fowler G."/>
            <person name="Nazareth L."/>
            <person name="Reid J."/>
            <person name="Worley K."/>
            <person name="Petrosino J."/>
            <person name="Highlander S."/>
            <person name="Gibbs R."/>
        </authorList>
    </citation>
    <scope>NUCLEOTIDE SEQUENCE [LARGE SCALE GENOMIC DNA]</scope>
    <source>
        <strain evidence="2 3">JV-V03</strain>
    </source>
</reference>
<feature type="coiled-coil region" evidence="1">
    <location>
        <begin position="222"/>
        <end position="256"/>
    </location>
</feature>
<evidence type="ECO:0008006" key="4">
    <source>
        <dbReference type="Google" id="ProtNLM"/>
    </source>
</evidence>
<dbReference type="PIRSF" id="PIRSF018637">
    <property type="entry name" value="TrmK"/>
    <property type="match status" value="1"/>
</dbReference>
<dbReference type="Gene3D" id="3.40.50.150">
    <property type="entry name" value="Vaccinia Virus protein VP39"/>
    <property type="match status" value="1"/>
</dbReference>
<evidence type="ECO:0000313" key="2">
    <source>
        <dbReference type="EMBL" id="EFJ70327.1"/>
    </source>
</evidence>
<name>A0AA86ZTR7_9LACO</name>
<dbReference type="PANTHER" id="PTHR38451:SF1">
    <property type="entry name" value="TRNA (ADENINE(22)-N(1))-METHYLTRANSFERASE"/>
    <property type="match status" value="1"/>
</dbReference>
<dbReference type="InterPro" id="IPR029063">
    <property type="entry name" value="SAM-dependent_MTases_sf"/>
</dbReference>
<dbReference type="PANTHER" id="PTHR38451">
    <property type="entry name" value="TRNA (ADENINE(22)-N(1))-METHYLTRANSFERASE"/>
    <property type="match status" value="1"/>
</dbReference>
<dbReference type="SUPFAM" id="SSF53335">
    <property type="entry name" value="S-adenosyl-L-methionine-dependent methyltransferases"/>
    <property type="match status" value="1"/>
</dbReference>
<accession>A0AA86ZTR7</accession>
<dbReference type="AlphaFoldDB" id="A0AA86ZTR7"/>
<comment type="caution">
    <text evidence="2">The sequence shown here is derived from an EMBL/GenBank/DDBJ whole genome shotgun (WGS) entry which is preliminary data.</text>
</comment>